<keyword evidence="1" id="KW-0812">Transmembrane</keyword>
<comment type="caution">
    <text evidence="2">The sequence shown here is derived from an EMBL/GenBank/DDBJ whole genome shotgun (WGS) entry which is preliminary data.</text>
</comment>
<proteinExistence type="predicted"/>
<dbReference type="Proteomes" id="UP000295188">
    <property type="component" value="Unassembled WGS sequence"/>
</dbReference>
<protein>
    <submittedName>
        <fullName evidence="2">Uncharacterized protein</fullName>
    </submittedName>
</protein>
<reference evidence="2 3" key="1">
    <citation type="submission" date="2019-03" db="EMBL/GenBank/DDBJ databases">
        <title>Genomic Encyclopedia of Type Strains, Phase IV (KMG-IV): sequencing the most valuable type-strain genomes for metagenomic binning, comparative biology and taxonomic classification.</title>
        <authorList>
            <person name="Goeker M."/>
        </authorList>
    </citation>
    <scope>NUCLEOTIDE SEQUENCE [LARGE SCALE GENOMIC DNA]</scope>
    <source>
        <strain evidence="2 3">DSM 20467</strain>
    </source>
</reference>
<dbReference type="RefSeq" id="WP_132550291.1">
    <property type="nucleotide sequence ID" value="NZ_SMAA01000011.1"/>
</dbReference>
<evidence type="ECO:0000313" key="2">
    <source>
        <dbReference type="EMBL" id="TCS78212.1"/>
    </source>
</evidence>
<keyword evidence="3" id="KW-1185">Reference proteome</keyword>
<sequence>MDNNSIIKNRYYCDFEKKLCKLMDFLDSLSTLMYESGQTITCITHNKTHFFQPLLINSSVKTLKSIKYCCMFESFGDANLLVRKFRDDLMLYLYILEVLNNRKLLSVDQAEEFLKGGINVDNILKATKAGLKNMVSGCMKSDDDISVDAWFDDNVNKLSNLQKKKLCIQNYINYLETNDTINKLLHKYDLKKHWENIRRKLNDYTHNNGQHYTTENIMVSSNKDLEKCYEEIMARLNFVTALFLMLLILINPSMIQATDYIEYLDCGLTPPEGSQYYVAPFIQEFINEYINRIHPELKAFLKYNNKCGMLIE</sequence>
<dbReference type="EMBL" id="SMAA01000011">
    <property type="protein sequence ID" value="TCS78212.1"/>
    <property type="molecule type" value="Genomic_DNA"/>
</dbReference>
<accession>A0A4V2URM4</accession>
<evidence type="ECO:0000256" key="1">
    <source>
        <dbReference type="SAM" id="Phobius"/>
    </source>
</evidence>
<evidence type="ECO:0000313" key="3">
    <source>
        <dbReference type="Proteomes" id="UP000295188"/>
    </source>
</evidence>
<dbReference type="AlphaFoldDB" id="A0A4V2URM4"/>
<organism evidence="2 3">
    <name type="scientific">Pectinatus cerevisiiphilus</name>
    <dbReference type="NCBI Taxonomy" id="86956"/>
    <lineage>
        <taxon>Bacteria</taxon>
        <taxon>Bacillati</taxon>
        <taxon>Bacillota</taxon>
        <taxon>Negativicutes</taxon>
        <taxon>Selenomonadales</taxon>
        <taxon>Selenomonadaceae</taxon>
        <taxon>Pectinatus</taxon>
    </lineage>
</organism>
<dbReference type="OrthoDB" id="5540894at2"/>
<name>A0A4V2URM4_9FIRM</name>
<feature type="transmembrane region" description="Helical" evidence="1">
    <location>
        <begin position="232"/>
        <end position="250"/>
    </location>
</feature>
<keyword evidence="1" id="KW-1133">Transmembrane helix</keyword>
<keyword evidence="1" id="KW-0472">Membrane</keyword>
<gene>
    <name evidence="2" type="ORF">EDC37_11178</name>
</gene>